<sequence>MLERVKALLLDKLGSKITTDEIDKLSLEVADEISTEPERSIPLVNTSSKEIEWVPLNTILFLEQPKDIMMFYTRSIVYERLTCSKGSGNFDRFLAQYGFIPTHKRQYVNMRLAKKYDSYYMRVYFDENATHETKLYVTVSGDCIKGNISKALGKENDINTQVGIYSSKLSFPKKRSDVLI</sequence>
<keyword evidence="2" id="KW-1185">Reference proteome</keyword>
<dbReference type="AlphaFoldDB" id="A0A559KCP5"/>
<evidence type="ECO:0000313" key="2">
    <source>
        <dbReference type="Proteomes" id="UP000317036"/>
    </source>
</evidence>
<protein>
    <submittedName>
        <fullName evidence="1">Uncharacterized protein</fullName>
    </submittedName>
</protein>
<comment type="caution">
    <text evidence="1">The sequence shown here is derived from an EMBL/GenBank/DDBJ whole genome shotgun (WGS) entry which is preliminary data.</text>
</comment>
<dbReference type="OrthoDB" id="2080915at2"/>
<dbReference type="RefSeq" id="WP_144846452.1">
    <property type="nucleotide sequence ID" value="NZ_VNJI01000011.1"/>
</dbReference>
<dbReference type="Proteomes" id="UP000317036">
    <property type="component" value="Unassembled WGS sequence"/>
</dbReference>
<reference evidence="1 2" key="1">
    <citation type="submission" date="2019-07" db="EMBL/GenBank/DDBJ databases">
        <authorList>
            <person name="Kim J."/>
        </authorList>
    </citation>
    <scope>NUCLEOTIDE SEQUENCE [LARGE SCALE GENOMIC DNA]</scope>
    <source>
        <strain evidence="1 2">JC52</strain>
    </source>
</reference>
<name>A0A559KCP5_9BACL</name>
<proteinExistence type="predicted"/>
<organism evidence="1 2">
    <name type="scientific">Paenibacillus cremeus</name>
    <dbReference type="NCBI Taxonomy" id="2163881"/>
    <lineage>
        <taxon>Bacteria</taxon>
        <taxon>Bacillati</taxon>
        <taxon>Bacillota</taxon>
        <taxon>Bacilli</taxon>
        <taxon>Bacillales</taxon>
        <taxon>Paenibacillaceae</taxon>
        <taxon>Paenibacillus</taxon>
    </lineage>
</organism>
<accession>A0A559KCP5</accession>
<dbReference type="Gene3D" id="2.40.50.1020">
    <property type="entry name" value="LytTr DNA-binding domain"/>
    <property type="match status" value="1"/>
</dbReference>
<evidence type="ECO:0000313" key="1">
    <source>
        <dbReference type="EMBL" id="TVY09894.1"/>
    </source>
</evidence>
<dbReference type="EMBL" id="VNJI01000011">
    <property type="protein sequence ID" value="TVY09894.1"/>
    <property type="molecule type" value="Genomic_DNA"/>
</dbReference>
<gene>
    <name evidence="1" type="ORF">FPZ49_11015</name>
</gene>